<feature type="compositionally biased region" description="Basic and acidic residues" evidence="2">
    <location>
        <begin position="603"/>
        <end position="700"/>
    </location>
</feature>
<feature type="region of interest" description="Disordered" evidence="2">
    <location>
        <begin position="143"/>
        <end position="163"/>
    </location>
</feature>
<feature type="compositionally biased region" description="Low complexity" evidence="2">
    <location>
        <begin position="766"/>
        <end position="776"/>
    </location>
</feature>
<gene>
    <name evidence="3" type="ORF">CLODIP_2_CD13211</name>
</gene>
<protein>
    <submittedName>
        <fullName evidence="3">Uncharacterized protein</fullName>
    </submittedName>
</protein>
<sequence>MCNIIRAKREYVLTAECPLLNAEMLTGAMADEEIDIYENLDDFRSERNIKELELENSDLKKRVKELETENTLLKTENKKLSKREASLNRNISVLFATAVAELDFNKNELANLTRERDSILFRRDGDSQQGDLLKSLLESEKERMNLPDKKKKKKAAVPVLSPKENPVTPGKFLLDGRLSEMLSKPQPEVLSGTEKSLSPEFAGPPETPGKHLLNQMFPQIEISPTTSVTSDDSARKELNEAVNSIMPTPLKNIVPNLLTISPMHATPVNTGSPQQNVTPESPSATTTVGITKLQSPNHSFDSSITSANSTRLMIDMSRLSAASETPKAVAPASRFPFRRKRVLKIKCGSAGTTSTEENNDASVGEPPKKKVCVPLQAALENHLSSIISPVKMPNSPEPKSNEVPKSKKPTSPKLKKKTAKLKVREMVPSTSNMSPVISMVTPKHQIEFGPASLPSTGRKSNDSGTSQDFHLHYTSGSEISRSPSPFVSYQSSMATSTPNAMKPHIEKLSVSLKCLTPNSKKKKLNYIMSEMFGDSPCKERGDQLDIDVSEEMRKDLGVYSPVLKPEKQNQLGVEAKHEQERPSSDSKKGRKSPQRRLKVLNVDQRKSPETLRMASPERIRRRTPEDRRRPLERDRRRSPERERRRSVERESRREWERKWELEDRERRRSPNDSERRKYFEDRARSPEYRDRRRLPDDRDYRQRRRSRSPDPAGYFSSSRRSPGPYYRKTSPNQRSISPYESRRQQEYGSSHQPREENRRYIKDSRSPSPRAAGSSRKFSERRPEEKYRRRDFSPGRPCRTDNLETRSQILLNPDGRYQKSQIQRGYREIRLEHNTKLLDIQTELMLV</sequence>
<feature type="coiled-coil region" evidence="1">
    <location>
        <begin position="49"/>
        <end position="115"/>
    </location>
</feature>
<dbReference type="AlphaFoldDB" id="A0A8S1CX32"/>
<dbReference type="Proteomes" id="UP000494165">
    <property type="component" value="Unassembled WGS sequence"/>
</dbReference>
<keyword evidence="4" id="KW-1185">Reference proteome</keyword>
<evidence type="ECO:0000313" key="3">
    <source>
        <dbReference type="EMBL" id="CAB3373328.1"/>
    </source>
</evidence>
<feature type="region of interest" description="Disordered" evidence="2">
    <location>
        <begin position="447"/>
        <end position="467"/>
    </location>
</feature>
<evidence type="ECO:0000256" key="2">
    <source>
        <dbReference type="SAM" id="MobiDB-lite"/>
    </source>
</evidence>
<feature type="compositionally biased region" description="Basic residues" evidence="2">
    <location>
        <begin position="588"/>
        <end position="598"/>
    </location>
</feature>
<feature type="compositionally biased region" description="Low complexity" evidence="2">
    <location>
        <begin position="709"/>
        <end position="727"/>
    </location>
</feature>
<comment type="caution">
    <text evidence="3">The sequence shown here is derived from an EMBL/GenBank/DDBJ whole genome shotgun (WGS) entry which is preliminary data.</text>
</comment>
<keyword evidence="1" id="KW-0175">Coiled coil</keyword>
<accession>A0A8S1CX32</accession>
<dbReference type="EMBL" id="CADEPI010000084">
    <property type="protein sequence ID" value="CAB3373328.1"/>
    <property type="molecule type" value="Genomic_DNA"/>
</dbReference>
<evidence type="ECO:0000313" key="4">
    <source>
        <dbReference type="Proteomes" id="UP000494165"/>
    </source>
</evidence>
<feature type="compositionally biased region" description="Polar residues" evidence="2">
    <location>
        <begin position="453"/>
        <end position="467"/>
    </location>
</feature>
<feature type="compositionally biased region" description="Basic and acidic residues" evidence="2">
    <location>
        <begin position="752"/>
        <end position="765"/>
    </location>
</feature>
<feature type="region of interest" description="Disordered" evidence="2">
    <location>
        <begin position="557"/>
        <end position="801"/>
    </location>
</feature>
<feature type="compositionally biased region" description="Basic and acidic residues" evidence="2">
    <location>
        <begin position="777"/>
        <end position="801"/>
    </location>
</feature>
<name>A0A8S1CX32_9INSE</name>
<feature type="region of interest" description="Disordered" evidence="2">
    <location>
        <begin position="348"/>
        <end position="367"/>
    </location>
</feature>
<proteinExistence type="predicted"/>
<reference evidence="3 4" key="1">
    <citation type="submission" date="2020-04" db="EMBL/GenBank/DDBJ databases">
        <authorList>
            <person name="Alioto T."/>
            <person name="Alioto T."/>
            <person name="Gomez Garrido J."/>
        </authorList>
    </citation>
    <scope>NUCLEOTIDE SEQUENCE [LARGE SCALE GENOMIC DNA]</scope>
</reference>
<feature type="compositionally biased region" description="Basic and acidic residues" evidence="2">
    <location>
        <begin position="574"/>
        <end position="587"/>
    </location>
</feature>
<feature type="compositionally biased region" description="Basic residues" evidence="2">
    <location>
        <begin position="406"/>
        <end position="421"/>
    </location>
</feature>
<feature type="compositionally biased region" description="Polar residues" evidence="2">
    <location>
        <begin position="729"/>
        <end position="738"/>
    </location>
</feature>
<evidence type="ECO:0000256" key="1">
    <source>
        <dbReference type="SAM" id="Coils"/>
    </source>
</evidence>
<feature type="region of interest" description="Disordered" evidence="2">
    <location>
        <begin position="384"/>
        <end position="422"/>
    </location>
</feature>
<organism evidence="3 4">
    <name type="scientific">Cloeon dipterum</name>
    <dbReference type="NCBI Taxonomy" id="197152"/>
    <lineage>
        <taxon>Eukaryota</taxon>
        <taxon>Metazoa</taxon>
        <taxon>Ecdysozoa</taxon>
        <taxon>Arthropoda</taxon>
        <taxon>Hexapoda</taxon>
        <taxon>Insecta</taxon>
        <taxon>Pterygota</taxon>
        <taxon>Palaeoptera</taxon>
        <taxon>Ephemeroptera</taxon>
        <taxon>Pisciforma</taxon>
        <taxon>Baetidae</taxon>
        <taxon>Cloeon</taxon>
    </lineage>
</organism>